<keyword evidence="2" id="KW-1185">Reference proteome</keyword>
<evidence type="ECO:0000313" key="1">
    <source>
        <dbReference type="EMBL" id="MBT1705841.1"/>
    </source>
</evidence>
<dbReference type="Pfam" id="PF10851">
    <property type="entry name" value="DUF2652"/>
    <property type="match status" value="1"/>
</dbReference>
<dbReference type="EMBL" id="JAHESD010000070">
    <property type="protein sequence ID" value="MBT1705841.1"/>
    <property type="molecule type" value="Genomic_DNA"/>
</dbReference>
<proteinExistence type="predicted"/>
<protein>
    <submittedName>
        <fullName evidence="1">DUF2652 domain-containing protein</fullName>
    </submittedName>
</protein>
<comment type="caution">
    <text evidence="1">The sequence shown here is derived from an EMBL/GenBank/DDBJ whole genome shotgun (WGS) entry which is preliminary data.</text>
</comment>
<dbReference type="RefSeq" id="WP_254156062.1">
    <property type="nucleotide sequence ID" value="NZ_JAHESD010000070.1"/>
</dbReference>
<reference evidence="1 2" key="1">
    <citation type="submission" date="2021-05" db="EMBL/GenBank/DDBJ databases">
        <title>A Polyphasic approach of four new species of the genus Ohtaekwangia: Ohtaekwangia histidinii sp. nov., Ohtaekwangia cretensis sp. nov., Ohtaekwangia indiensis sp. nov., Ohtaekwangia reichenbachii sp. nov. from diverse environment.</title>
        <authorList>
            <person name="Octaviana S."/>
        </authorList>
    </citation>
    <scope>NUCLEOTIDE SEQUENCE [LARGE SCALE GENOMIC DNA]</scope>
    <source>
        <strain evidence="1 2">PWU20</strain>
    </source>
</reference>
<organism evidence="1 2">
    <name type="scientific">Chryseosolibacter indicus</name>
    <dbReference type="NCBI Taxonomy" id="2782351"/>
    <lineage>
        <taxon>Bacteria</taxon>
        <taxon>Pseudomonadati</taxon>
        <taxon>Bacteroidota</taxon>
        <taxon>Cytophagia</taxon>
        <taxon>Cytophagales</taxon>
        <taxon>Chryseotaleaceae</taxon>
        <taxon>Chryseosolibacter</taxon>
    </lineage>
</organism>
<dbReference type="InterPro" id="IPR020503">
    <property type="entry name" value="Uncharacterised_Rv2561"/>
</dbReference>
<dbReference type="Proteomes" id="UP000772618">
    <property type="component" value="Unassembled WGS sequence"/>
</dbReference>
<name>A0ABS5W0M9_9BACT</name>
<accession>A0ABS5W0M9</accession>
<evidence type="ECO:0000313" key="2">
    <source>
        <dbReference type="Proteomes" id="UP000772618"/>
    </source>
</evidence>
<gene>
    <name evidence="1" type="ORF">KK060_21300</name>
</gene>
<sequence>MKHVEIADKLVLVNTSASLFNEGMLIITDISGYTTFVHNTDAVAGKYITYELLSEIINNNTLGLQVSEIEGDAVLFYKTGTPPALPDVLRQYEVMLLAFNSKVEELTSRFGVRIDLTLKLIAHYGSFSEYELSGFRKLYGEAVIEVHRLLKNSLDSHCYVLITNNLFAASEANHHIQIPQAYAINNVCEVYGALGKICYSYFSYEYDSAPKIIV</sequence>